<dbReference type="AlphaFoldDB" id="A0A1T5FK89"/>
<reference evidence="1 2" key="1">
    <citation type="submission" date="2017-02" db="EMBL/GenBank/DDBJ databases">
        <authorList>
            <person name="Peterson S.W."/>
        </authorList>
    </citation>
    <scope>NUCLEOTIDE SEQUENCE [LARGE SCALE GENOMIC DNA]</scope>
    <source>
        <strain evidence="1 2">DSM 22899</strain>
    </source>
</reference>
<dbReference type="Proteomes" id="UP000190541">
    <property type="component" value="Unassembled WGS sequence"/>
</dbReference>
<evidence type="ECO:0000313" key="2">
    <source>
        <dbReference type="Proteomes" id="UP000190541"/>
    </source>
</evidence>
<evidence type="ECO:0000313" key="1">
    <source>
        <dbReference type="EMBL" id="SKB96507.1"/>
    </source>
</evidence>
<organism evidence="1 2">
    <name type="scientific">Parapedobacter luteus</name>
    <dbReference type="NCBI Taxonomy" id="623280"/>
    <lineage>
        <taxon>Bacteria</taxon>
        <taxon>Pseudomonadati</taxon>
        <taxon>Bacteroidota</taxon>
        <taxon>Sphingobacteriia</taxon>
        <taxon>Sphingobacteriales</taxon>
        <taxon>Sphingobacteriaceae</taxon>
        <taxon>Parapedobacter</taxon>
    </lineage>
</organism>
<keyword evidence="2" id="KW-1185">Reference proteome</keyword>
<gene>
    <name evidence="1" type="ORF">SAMN05660226_04056</name>
</gene>
<proteinExistence type="predicted"/>
<accession>A0A1T5FK89</accession>
<sequence length="145" mass="16904">MTDYSLRYMNINIFQELSRLRSRFGFFIFRSPERPHPSLLLFLPPAHRAPAPEPTVFQPPVPFGTAKVRSFFYSTKKNFTFFFTPRNARKPNAPKQPQNLTQTVQKTTANSKLLTVSPFAGCKSRRVFLIFKMFFKISIKKHLIT</sequence>
<protein>
    <submittedName>
        <fullName evidence="1">Uncharacterized protein</fullName>
    </submittedName>
</protein>
<dbReference type="EMBL" id="FUYS01000017">
    <property type="protein sequence ID" value="SKB96507.1"/>
    <property type="molecule type" value="Genomic_DNA"/>
</dbReference>
<name>A0A1T5FK89_9SPHI</name>